<dbReference type="Proteomes" id="UP000029981">
    <property type="component" value="Chromosome 5"/>
</dbReference>
<feature type="region of interest" description="Disordered" evidence="1">
    <location>
        <begin position="163"/>
        <end position="186"/>
    </location>
</feature>
<reference evidence="3 4" key="1">
    <citation type="journal article" date="2009" name="Nat. Genet.">
        <title>The genome of the cucumber, Cucumis sativus L.</title>
        <authorList>
            <person name="Huang S."/>
            <person name="Li R."/>
            <person name="Zhang Z."/>
            <person name="Li L."/>
            <person name="Gu X."/>
            <person name="Fan W."/>
            <person name="Lucas W.J."/>
            <person name="Wang X."/>
            <person name="Xie B."/>
            <person name="Ni P."/>
            <person name="Ren Y."/>
            <person name="Zhu H."/>
            <person name="Li J."/>
            <person name="Lin K."/>
            <person name="Jin W."/>
            <person name="Fei Z."/>
            <person name="Li G."/>
            <person name="Staub J."/>
            <person name="Kilian A."/>
            <person name="van der Vossen E.A."/>
            <person name="Wu Y."/>
            <person name="Guo J."/>
            <person name="He J."/>
            <person name="Jia Z."/>
            <person name="Ren Y."/>
            <person name="Tian G."/>
            <person name="Lu Y."/>
            <person name="Ruan J."/>
            <person name="Qian W."/>
            <person name="Wang M."/>
            <person name="Huang Q."/>
            <person name="Li B."/>
            <person name="Xuan Z."/>
            <person name="Cao J."/>
            <person name="Asan"/>
            <person name="Wu Z."/>
            <person name="Zhang J."/>
            <person name="Cai Q."/>
            <person name="Bai Y."/>
            <person name="Zhao B."/>
            <person name="Han Y."/>
            <person name="Li Y."/>
            <person name="Li X."/>
            <person name="Wang S."/>
            <person name="Shi Q."/>
            <person name="Liu S."/>
            <person name="Cho W.K."/>
            <person name="Kim J.Y."/>
            <person name="Xu Y."/>
            <person name="Heller-Uszynska K."/>
            <person name="Miao H."/>
            <person name="Cheng Z."/>
            <person name="Zhang S."/>
            <person name="Wu J."/>
            <person name="Yang Y."/>
            <person name="Kang H."/>
            <person name="Li M."/>
            <person name="Liang H."/>
            <person name="Ren X."/>
            <person name="Shi Z."/>
            <person name="Wen M."/>
            <person name="Jian M."/>
            <person name="Yang H."/>
            <person name="Zhang G."/>
            <person name="Yang Z."/>
            <person name="Chen R."/>
            <person name="Liu S."/>
            <person name="Li J."/>
            <person name="Ma L."/>
            <person name="Liu H."/>
            <person name="Zhou Y."/>
            <person name="Zhao J."/>
            <person name="Fang X."/>
            <person name="Li G."/>
            <person name="Fang L."/>
            <person name="Li Y."/>
            <person name="Liu D."/>
            <person name="Zheng H."/>
            <person name="Zhang Y."/>
            <person name="Qin N."/>
            <person name="Li Z."/>
            <person name="Yang G."/>
            <person name="Yang S."/>
            <person name="Bolund L."/>
            <person name="Kristiansen K."/>
            <person name="Zheng H."/>
            <person name="Li S."/>
            <person name="Zhang X."/>
            <person name="Yang H."/>
            <person name="Wang J."/>
            <person name="Sun R."/>
            <person name="Zhang B."/>
            <person name="Jiang S."/>
            <person name="Wang J."/>
            <person name="Du Y."/>
            <person name="Li S."/>
        </authorList>
    </citation>
    <scope>NUCLEOTIDE SEQUENCE [LARGE SCALE GENOMIC DNA]</scope>
    <source>
        <strain evidence="4">cv. 9930</strain>
    </source>
</reference>
<accession>A0A0A0KS72</accession>
<gene>
    <name evidence="3" type="ORF">Csa_5G636480</name>
</gene>
<evidence type="ECO:0000256" key="2">
    <source>
        <dbReference type="SAM" id="Phobius"/>
    </source>
</evidence>
<feature type="transmembrane region" description="Helical" evidence="2">
    <location>
        <begin position="20"/>
        <end position="43"/>
    </location>
</feature>
<dbReference type="PANTHER" id="PTHR46741:SF2">
    <property type="entry name" value="RIBOSOMAL PROTEIN L34AE"/>
    <property type="match status" value="1"/>
</dbReference>
<dbReference type="AlphaFoldDB" id="A0A0A0KS72"/>
<protein>
    <recommendedName>
        <fullName evidence="5">Ribosomal protein L34Ae</fullName>
    </recommendedName>
</protein>
<evidence type="ECO:0008006" key="5">
    <source>
        <dbReference type="Google" id="ProtNLM"/>
    </source>
</evidence>
<reference evidence="3 4" key="4">
    <citation type="journal article" date="2011" name="BMC Genomics">
        <title>RNA-Seq improves annotation of protein-coding genes in the cucumber genome.</title>
        <authorList>
            <person name="Li Z."/>
            <person name="Zhang Z."/>
            <person name="Yan P."/>
            <person name="Huang S."/>
            <person name="Fei Z."/>
            <person name="Lin K."/>
        </authorList>
    </citation>
    <scope>NUCLEOTIDE SEQUENCE [LARGE SCALE GENOMIC DNA]</scope>
    <source>
        <strain evidence="4">cv. 9930</strain>
    </source>
</reference>
<sequence>MKLLSNTQFYFLNNEDFCNVFVVIFKTLLIFLCGLFPFFLRYFKYFKASDEKQPEDPFSALTFRFPTYEEFLKTKENVDSNEEDFLEQHCSMPSSSAPDFFLHSREGSENLSPNDLDCTNDVGIEDEYVDSIKTNKFENEEDSEVDELIKPLQIHNMKAKANEKDFVEQHSSIPSRPAPNSFLHSRERSENLSPNYLDCTKGDFVDSIKTNKFEKEEDSEDDDFIKALQIQIMKAKAKSVLPSIPEETDYSITTNENDLKPWKKKQESFNHRDLTKELHRFHKQYTEKMRKYDILNRQKTYAKELKMMQSKESVESVSTKGFCVCKGEKKTEEDKGIDGEMEMVYVVQLWVSWEFIVWEYKKALEIYGREDYGSCRFNEVAEKFEHFKVMIQRFMENEKIEEGSRVECYVKSRLVRRKFLQVPLLKEDEVKEGGFKEDNKENAVTIDRLIDILQESIRILWQFIRKDKLVHISTNLTCHLETKQEFASPSHSNVQTQLLVDLQKVCYFPIKLHLCIEILLNYITQIQTCFFFSFWQKERKLKKIVKRRKCMLKNCKEELEEDEEIDDELCFLTMVDLKLVSRMLNMKKITRKQLSWCQHKLSCITFPNGKIKIHPSSFLFSSS</sequence>
<dbReference type="EMBL" id="CM002926">
    <property type="protein sequence ID" value="KGN52455.1"/>
    <property type="molecule type" value="Genomic_DNA"/>
</dbReference>
<evidence type="ECO:0000313" key="3">
    <source>
        <dbReference type="EMBL" id="KGN52455.1"/>
    </source>
</evidence>
<evidence type="ECO:0000256" key="1">
    <source>
        <dbReference type="SAM" id="MobiDB-lite"/>
    </source>
</evidence>
<dbReference type="PANTHER" id="PTHR46741">
    <property type="entry name" value="OS09G0413600 PROTEIN"/>
    <property type="match status" value="1"/>
</dbReference>
<name>A0A0A0KS72_CUCSA</name>
<organism evidence="3 4">
    <name type="scientific">Cucumis sativus</name>
    <name type="common">Cucumber</name>
    <dbReference type="NCBI Taxonomy" id="3659"/>
    <lineage>
        <taxon>Eukaryota</taxon>
        <taxon>Viridiplantae</taxon>
        <taxon>Streptophyta</taxon>
        <taxon>Embryophyta</taxon>
        <taxon>Tracheophyta</taxon>
        <taxon>Spermatophyta</taxon>
        <taxon>Magnoliopsida</taxon>
        <taxon>eudicotyledons</taxon>
        <taxon>Gunneridae</taxon>
        <taxon>Pentapetalae</taxon>
        <taxon>rosids</taxon>
        <taxon>fabids</taxon>
        <taxon>Cucurbitales</taxon>
        <taxon>Cucurbitaceae</taxon>
        <taxon>Benincaseae</taxon>
        <taxon>Cucumis</taxon>
    </lineage>
</organism>
<dbReference type="STRING" id="3659.A0A0A0KS72"/>
<keyword evidence="2" id="KW-0812">Transmembrane</keyword>
<reference evidence="3 4" key="3">
    <citation type="journal article" date="2010" name="BMC Genomics">
        <title>Transcriptome sequencing and comparative analysis of cucumber flowers with different sex types.</title>
        <authorList>
            <person name="Guo S."/>
            <person name="Zheng Y."/>
            <person name="Joung J.G."/>
            <person name="Liu S."/>
            <person name="Zhang Z."/>
            <person name="Crasta O.R."/>
            <person name="Sobral B.W."/>
            <person name="Xu Y."/>
            <person name="Huang S."/>
            <person name="Fei Z."/>
        </authorList>
    </citation>
    <scope>NUCLEOTIDE SEQUENCE [LARGE SCALE GENOMIC DNA]</scope>
    <source>
        <strain evidence="4">cv. 9930</strain>
    </source>
</reference>
<keyword evidence="2" id="KW-0472">Membrane</keyword>
<keyword evidence="2" id="KW-1133">Transmembrane helix</keyword>
<keyword evidence="4" id="KW-1185">Reference proteome</keyword>
<proteinExistence type="predicted"/>
<dbReference type="OMA" id="REDYGSC"/>
<dbReference type="InterPro" id="IPR012870">
    <property type="entry name" value="DUF1666"/>
</dbReference>
<evidence type="ECO:0000313" key="4">
    <source>
        <dbReference type="Proteomes" id="UP000029981"/>
    </source>
</evidence>
<dbReference type="Pfam" id="PF07891">
    <property type="entry name" value="DUF1666"/>
    <property type="match status" value="2"/>
</dbReference>
<reference evidence="3 4" key="2">
    <citation type="journal article" date="2009" name="PLoS ONE">
        <title>An integrated genetic and cytogenetic map of the cucumber genome.</title>
        <authorList>
            <person name="Ren Y."/>
            <person name="Zhang Z."/>
            <person name="Liu J."/>
            <person name="Staub J.E."/>
            <person name="Han Y."/>
            <person name="Cheng Z."/>
            <person name="Li X."/>
            <person name="Lu J."/>
            <person name="Miao H."/>
            <person name="Kang H."/>
            <person name="Xie B."/>
            <person name="Gu X."/>
            <person name="Wang X."/>
            <person name="Du Y."/>
            <person name="Jin W."/>
            <person name="Huang S."/>
        </authorList>
    </citation>
    <scope>NUCLEOTIDE SEQUENCE [LARGE SCALE GENOMIC DNA]</scope>
    <source>
        <strain evidence="4">cv. 9930</strain>
    </source>
</reference>
<dbReference type="Gramene" id="KGN52455">
    <property type="protein sequence ID" value="KGN52455"/>
    <property type="gene ID" value="Csa_5G636480"/>
</dbReference>